<dbReference type="STRING" id="269621.A0A238F018"/>
<dbReference type="Gene3D" id="1.25.40.20">
    <property type="entry name" value="Ankyrin repeat-containing domain"/>
    <property type="match status" value="1"/>
</dbReference>
<name>A0A238F018_9BASI</name>
<dbReference type="AlphaFoldDB" id="A0A238F018"/>
<evidence type="ECO:0000256" key="1">
    <source>
        <dbReference type="SAM" id="MobiDB-lite"/>
    </source>
</evidence>
<sequence>MSHPTAATTTTTTAQPSPEEISELLLCSRYGDEEDLQEMQAFVAKYGSGWLAKAKDERGNTCLHLSGANGHDRIISYLLPLLPPSFLTAPNEALSTPLHWISLNYHLTTLQLLCPHLPRSAYDLKNLKGKTAVQEAEEACEAFWIEEKDQDTPRGRERVRREKVVGYLLERMGLGVGKKGTEGTEGEGEGEEGEGGEVLKAGSVDKAGEGEEGTMERLTKEAERIELEQKEKGMQA</sequence>
<feature type="compositionally biased region" description="Acidic residues" evidence="1">
    <location>
        <begin position="184"/>
        <end position="195"/>
    </location>
</feature>
<dbReference type="EMBL" id="FMSP01000002">
    <property type="protein sequence ID" value="SCV67472.1"/>
    <property type="molecule type" value="Genomic_DNA"/>
</dbReference>
<dbReference type="InterPro" id="IPR036770">
    <property type="entry name" value="Ankyrin_rpt-contain_sf"/>
</dbReference>
<keyword evidence="3" id="KW-1185">Reference proteome</keyword>
<dbReference type="Proteomes" id="UP000198372">
    <property type="component" value="Unassembled WGS sequence"/>
</dbReference>
<protein>
    <submittedName>
        <fullName evidence="2">BQ2448_5083 protein</fullName>
    </submittedName>
</protein>
<dbReference type="SUPFAM" id="SSF48403">
    <property type="entry name" value="Ankyrin repeat"/>
    <property type="match status" value="1"/>
</dbReference>
<proteinExistence type="predicted"/>
<evidence type="ECO:0000313" key="3">
    <source>
        <dbReference type="Proteomes" id="UP000198372"/>
    </source>
</evidence>
<organism evidence="2 3">
    <name type="scientific">Microbotryum intermedium</name>
    <dbReference type="NCBI Taxonomy" id="269621"/>
    <lineage>
        <taxon>Eukaryota</taxon>
        <taxon>Fungi</taxon>
        <taxon>Dikarya</taxon>
        <taxon>Basidiomycota</taxon>
        <taxon>Pucciniomycotina</taxon>
        <taxon>Microbotryomycetes</taxon>
        <taxon>Microbotryales</taxon>
        <taxon>Microbotryaceae</taxon>
        <taxon>Microbotryum</taxon>
    </lineage>
</organism>
<feature type="compositionally biased region" description="Basic and acidic residues" evidence="1">
    <location>
        <begin position="206"/>
        <end position="236"/>
    </location>
</feature>
<dbReference type="OrthoDB" id="10057496at2759"/>
<reference evidence="3" key="1">
    <citation type="submission" date="2016-09" db="EMBL/GenBank/DDBJ databases">
        <authorList>
            <person name="Jeantristanb JTB J.-T."/>
            <person name="Ricardo R."/>
        </authorList>
    </citation>
    <scope>NUCLEOTIDE SEQUENCE [LARGE SCALE GENOMIC DNA]</scope>
</reference>
<accession>A0A238F018</accession>
<gene>
    <name evidence="2" type="ORF">BQ2448_5083</name>
</gene>
<feature type="region of interest" description="Disordered" evidence="1">
    <location>
        <begin position="176"/>
        <end position="236"/>
    </location>
</feature>
<evidence type="ECO:0000313" key="2">
    <source>
        <dbReference type="EMBL" id="SCV67472.1"/>
    </source>
</evidence>